<dbReference type="InterPro" id="IPR016163">
    <property type="entry name" value="Ald_DH_C"/>
</dbReference>
<dbReference type="CDD" id="cd07136">
    <property type="entry name" value="ALDH_YwdH-P39616"/>
    <property type="match status" value="1"/>
</dbReference>
<dbReference type="PROSITE" id="PS00070">
    <property type="entry name" value="ALDEHYDE_DEHYDR_CYS"/>
    <property type="match status" value="1"/>
</dbReference>
<gene>
    <name evidence="9" type="ORF">SOO65_04665</name>
</gene>
<sequence>MKISIPSIEERKLKLERLRKIILRKEVLINKALMDDLGKSHFETYLTEVGFVIEEINFVVKNLESWAKPKKVSTPMNLFPASSYIHPSPYGEVLIMSPWNYPFQLCIAPMIGALAAGNRVVLKPSELAPNTAKVLREIIEEAYKPNEVRIVEGGVAETQELLKQKFDYIFFTGSTAVGKIVMKAAAEHLTPVTLELGGKSPCIIDETADIDLAAKRIAWGKFLNAGQTCVAPDYVLVPKKYQHEFLERLNFHLKNFYGDSPAGSPDFPRIINEKHFDRLEELLIPEKIAVGGEKSRVNKFISPTVMKDISWSDKIMEDEIFGPILPVLPYEDLNEALEEVAKRSRPLAFYVFSEDSKKAKAIMREMSFGGGCINDTLMHLANPNLPFGGIGGSGMGSYHGKKSFETFSHMKSVLIQKTKVDIPLRYPPYNGKLSWLKLFLR</sequence>
<dbReference type="InterPro" id="IPR016161">
    <property type="entry name" value="Ald_DH/histidinol_DH"/>
</dbReference>
<keyword evidence="3" id="KW-0520">NAD</keyword>
<evidence type="ECO:0000256" key="4">
    <source>
        <dbReference type="PIRNR" id="PIRNR036492"/>
    </source>
</evidence>
<dbReference type="SUPFAM" id="SSF53720">
    <property type="entry name" value="ALDH-like"/>
    <property type="match status" value="1"/>
</dbReference>
<organism evidence="9 10">
    <name type="scientific">Peredibacter starrii</name>
    <dbReference type="NCBI Taxonomy" id="28202"/>
    <lineage>
        <taxon>Bacteria</taxon>
        <taxon>Pseudomonadati</taxon>
        <taxon>Bdellovibrionota</taxon>
        <taxon>Bacteriovoracia</taxon>
        <taxon>Bacteriovoracales</taxon>
        <taxon>Bacteriovoracaceae</taxon>
        <taxon>Peredibacter</taxon>
    </lineage>
</organism>
<dbReference type="PROSITE" id="PS00687">
    <property type="entry name" value="ALDEHYDE_DEHYDR_GLU"/>
    <property type="match status" value="1"/>
</dbReference>
<reference evidence="9 10" key="1">
    <citation type="submission" date="2023-11" db="EMBL/GenBank/DDBJ databases">
        <title>Peredibacter starrii A3.12.</title>
        <authorList>
            <person name="Mitchell R.J."/>
        </authorList>
    </citation>
    <scope>NUCLEOTIDE SEQUENCE [LARGE SCALE GENOMIC DNA]</scope>
    <source>
        <strain evidence="9 10">A3.12</strain>
    </source>
</reference>
<evidence type="ECO:0000256" key="6">
    <source>
        <dbReference type="PROSITE-ProRule" id="PRU10007"/>
    </source>
</evidence>
<evidence type="ECO:0000256" key="5">
    <source>
        <dbReference type="PIRSR" id="PIRSR036492-1"/>
    </source>
</evidence>
<dbReference type="Pfam" id="PF00171">
    <property type="entry name" value="Aldedh"/>
    <property type="match status" value="1"/>
</dbReference>
<keyword evidence="2 4" id="KW-0560">Oxidoreductase</keyword>
<evidence type="ECO:0000259" key="8">
    <source>
        <dbReference type="Pfam" id="PF00171"/>
    </source>
</evidence>
<accession>A0AAX4HSM6</accession>
<feature type="active site" evidence="5 6">
    <location>
        <position position="195"/>
    </location>
</feature>
<dbReference type="EMBL" id="CP139487">
    <property type="protein sequence ID" value="WPU66031.1"/>
    <property type="molecule type" value="Genomic_DNA"/>
</dbReference>
<dbReference type="KEGG" id="psti:SOO65_04665"/>
<evidence type="ECO:0000256" key="1">
    <source>
        <dbReference type="ARBA" id="ARBA00009986"/>
    </source>
</evidence>
<dbReference type="InterPro" id="IPR015590">
    <property type="entry name" value="Aldehyde_DH_dom"/>
</dbReference>
<proteinExistence type="inferred from homology"/>
<dbReference type="FunFam" id="3.40.605.10:FF:000004">
    <property type="entry name" value="Aldehyde dehydrogenase"/>
    <property type="match status" value="1"/>
</dbReference>
<dbReference type="InterPro" id="IPR016162">
    <property type="entry name" value="Ald_DH_N"/>
</dbReference>
<evidence type="ECO:0000256" key="3">
    <source>
        <dbReference type="ARBA" id="ARBA00023027"/>
    </source>
</evidence>
<evidence type="ECO:0000313" key="10">
    <source>
        <dbReference type="Proteomes" id="UP001324634"/>
    </source>
</evidence>
<name>A0AAX4HSM6_9BACT</name>
<dbReference type="PIRSF" id="PIRSF036492">
    <property type="entry name" value="ALDH"/>
    <property type="match status" value="1"/>
</dbReference>
<dbReference type="AlphaFoldDB" id="A0AAX4HSM6"/>
<comment type="similarity">
    <text evidence="1 4 7">Belongs to the aldehyde dehydrogenase family.</text>
</comment>
<evidence type="ECO:0000313" key="9">
    <source>
        <dbReference type="EMBL" id="WPU66031.1"/>
    </source>
</evidence>
<dbReference type="FunFam" id="3.40.309.10:FF:000003">
    <property type="entry name" value="Aldehyde dehydrogenase"/>
    <property type="match status" value="1"/>
</dbReference>
<keyword evidence="10" id="KW-1185">Reference proteome</keyword>
<dbReference type="GO" id="GO:0005737">
    <property type="term" value="C:cytoplasm"/>
    <property type="evidence" value="ECO:0007669"/>
    <property type="project" value="TreeGrafter"/>
</dbReference>
<dbReference type="InterPro" id="IPR029510">
    <property type="entry name" value="Ald_DH_CS_GLU"/>
</dbReference>
<feature type="active site" evidence="5">
    <location>
        <position position="229"/>
    </location>
</feature>
<dbReference type="Proteomes" id="UP001324634">
    <property type="component" value="Chromosome"/>
</dbReference>
<dbReference type="PANTHER" id="PTHR43570">
    <property type="entry name" value="ALDEHYDE DEHYDROGENASE"/>
    <property type="match status" value="1"/>
</dbReference>
<dbReference type="PANTHER" id="PTHR43570:SF16">
    <property type="entry name" value="ALDEHYDE DEHYDROGENASE TYPE III, ISOFORM Q"/>
    <property type="match status" value="1"/>
</dbReference>
<dbReference type="GO" id="GO:0006081">
    <property type="term" value="P:aldehyde metabolic process"/>
    <property type="evidence" value="ECO:0007669"/>
    <property type="project" value="InterPro"/>
</dbReference>
<evidence type="ECO:0000256" key="7">
    <source>
        <dbReference type="RuleBase" id="RU003345"/>
    </source>
</evidence>
<protein>
    <recommendedName>
        <fullName evidence="4">Aldehyde dehydrogenase</fullName>
    </recommendedName>
</protein>
<dbReference type="Gene3D" id="3.40.309.10">
    <property type="entry name" value="Aldehyde Dehydrogenase, Chain A, domain 2"/>
    <property type="match status" value="1"/>
</dbReference>
<feature type="domain" description="Aldehyde dehydrogenase" evidence="8">
    <location>
        <begin position="7"/>
        <end position="413"/>
    </location>
</feature>
<dbReference type="RefSeq" id="WP_321397709.1">
    <property type="nucleotide sequence ID" value="NZ_CP139487.1"/>
</dbReference>
<dbReference type="GO" id="GO:0004029">
    <property type="term" value="F:aldehyde dehydrogenase (NAD+) activity"/>
    <property type="evidence" value="ECO:0007669"/>
    <property type="project" value="TreeGrafter"/>
</dbReference>
<evidence type="ECO:0000256" key="2">
    <source>
        <dbReference type="ARBA" id="ARBA00023002"/>
    </source>
</evidence>
<dbReference type="Gene3D" id="3.40.605.10">
    <property type="entry name" value="Aldehyde Dehydrogenase, Chain A, domain 1"/>
    <property type="match status" value="1"/>
</dbReference>
<dbReference type="InterPro" id="IPR016160">
    <property type="entry name" value="Ald_DH_CS_CYS"/>
</dbReference>
<dbReference type="InterPro" id="IPR012394">
    <property type="entry name" value="Aldehyde_DH_NAD(P)"/>
</dbReference>